<evidence type="ECO:0000313" key="3">
    <source>
        <dbReference type="Proteomes" id="UP001287356"/>
    </source>
</evidence>
<organism evidence="2 3">
    <name type="scientific">Lasiosphaeria ovina</name>
    <dbReference type="NCBI Taxonomy" id="92902"/>
    <lineage>
        <taxon>Eukaryota</taxon>
        <taxon>Fungi</taxon>
        <taxon>Dikarya</taxon>
        <taxon>Ascomycota</taxon>
        <taxon>Pezizomycotina</taxon>
        <taxon>Sordariomycetes</taxon>
        <taxon>Sordariomycetidae</taxon>
        <taxon>Sordariales</taxon>
        <taxon>Lasiosphaeriaceae</taxon>
        <taxon>Lasiosphaeria</taxon>
    </lineage>
</organism>
<feature type="transmembrane region" description="Helical" evidence="1">
    <location>
        <begin position="60"/>
        <end position="80"/>
    </location>
</feature>
<keyword evidence="1" id="KW-0812">Transmembrane</keyword>
<dbReference type="Proteomes" id="UP001287356">
    <property type="component" value="Unassembled WGS sequence"/>
</dbReference>
<comment type="caution">
    <text evidence="2">The sequence shown here is derived from an EMBL/GenBank/DDBJ whole genome shotgun (WGS) entry which is preliminary data.</text>
</comment>
<dbReference type="AlphaFoldDB" id="A0AAE0N193"/>
<evidence type="ECO:0000313" key="2">
    <source>
        <dbReference type="EMBL" id="KAK3367002.1"/>
    </source>
</evidence>
<keyword evidence="1" id="KW-0472">Membrane</keyword>
<reference evidence="2" key="2">
    <citation type="submission" date="2023-06" db="EMBL/GenBank/DDBJ databases">
        <authorList>
            <consortium name="Lawrence Berkeley National Laboratory"/>
            <person name="Haridas S."/>
            <person name="Hensen N."/>
            <person name="Bonometti L."/>
            <person name="Westerberg I."/>
            <person name="Brannstrom I.O."/>
            <person name="Guillou S."/>
            <person name="Cros-Aarteil S."/>
            <person name="Calhoun S."/>
            <person name="Kuo A."/>
            <person name="Mondo S."/>
            <person name="Pangilinan J."/>
            <person name="Riley R."/>
            <person name="Labutti K."/>
            <person name="Andreopoulos B."/>
            <person name="Lipzen A."/>
            <person name="Chen C."/>
            <person name="Yanf M."/>
            <person name="Daum C."/>
            <person name="Ng V."/>
            <person name="Clum A."/>
            <person name="Steindorff A."/>
            <person name="Ohm R."/>
            <person name="Martin F."/>
            <person name="Silar P."/>
            <person name="Natvig D."/>
            <person name="Lalanne C."/>
            <person name="Gautier V."/>
            <person name="Ament-Velasquez S.L."/>
            <person name="Kruys A."/>
            <person name="Hutchinson M.I."/>
            <person name="Powell A.J."/>
            <person name="Barry K."/>
            <person name="Miller A.N."/>
            <person name="Grigoriev I.V."/>
            <person name="Debuchy R."/>
            <person name="Gladieux P."/>
            <person name="Thoren M.H."/>
            <person name="Johannesson H."/>
        </authorList>
    </citation>
    <scope>NUCLEOTIDE SEQUENCE</scope>
    <source>
        <strain evidence="2">CBS 958.72</strain>
    </source>
</reference>
<name>A0AAE0N193_9PEZI</name>
<dbReference type="EMBL" id="JAULSN010000007">
    <property type="protein sequence ID" value="KAK3367002.1"/>
    <property type="molecule type" value="Genomic_DNA"/>
</dbReference>
<reference evidence="2" key="1">
    <citation type="journal article" date="2023" name="Mol. Phylogenet. Evol.">
        <title>Genome-scale phylogeny and comparative genomics of the fungal order Sordariales.</title>
        <authorList>
            <person name="Hensen N."/>
            <person name="Bonometti L."/>
            <person name="Westerberg I."/>
            <person name="Brannstrom I.O."/>
            <person name="Guillou S."/>
            <person name="Cros-Aarteil S."/>
            <person name="Calhoun S."/>
            <person name="Haridas S."/>
            <person name="Kuo A."/>
            <person name="Mondo S."/>
            <person name="Pangilinan J."/>
            <person name="Riley R."/>
            <person name="LaButti K."/>
            <person name="Andreopoulos B."/>
            <person name="Lipzen A."/>
            <person name="Chen C."/>
            <person name="Yan M."/>
            <person name="Daum C."/>
            <person name="Ng V."/>
            <person name="Clum A."/>
            <person name="Steindorff A."/>
            <person name="Ohm R.A."/>
            <person name="Martin F."/>
            <person name="Silar P."/>
            <person name="Natvig D.O."/>
            <person name="Lalanne C."/>
            <person name="Gautier V."/>
            <person name="Ament-Velasquez S.L."/>
            <person name="Kruys A."/>
            <person name="Hutchinson M.I."/>
            <person name="Powell A.J."/>
            <person name="Barry K."/>
            <person name="Miller A.N."/>
            <person name="Grigoriev I.V."/>
            <person name="Debuchy R."/>
            <person name="Gladieux P."/>
            <person name="Hiltunen Thoren M."/>
            <person name="Johannesson H."/>
        </authorList>
    </citation>
    <scope>NUCLEOTIDE SEQUENCE</scope>
    <source>
        <strain evidence="2">CBS 958.72</strain>
    </source>
</reference>
<accession>A0AAE0N193</accession>
<sequence length="107" mass="12564">MKESGQKLYTGRRLGKHMCFKWREKKHCANTTVGNWGKEWDLKVRKGAISTRNEKHFSKGWLSVASLSRFLIPFSYLFFFSFSFHFIPLLSPFSSTYSVVLVYRIVS</sequence>
<protein>
    <submittedName>
        <fullName evidence="2">Uncharacterized protein</fullName>
    </submittedName>
</protein>
<feature type="transmembrane region" description="Helical" evidence="1">
    <location>
        <begin position="86"/>
        <end position="106"/>
    </location>
</feature>
<gene>
    <name evidence="2" type="ORF">B0T24DRAFT_634480</name>
</gene>
<evidence type="ECO:0000256" key="1">
    <source>
        <dbReference type="SAM" id="Phobius"/>
    </source>
</evidence>
<keyword evidence="1" id="KW-1133">Transmembrane helix</keyword>
<keyword evidence="3" id="KW-1185">Reference proteome</keyword>
<proteinExistence type="predicted"/>